<reference evidence="2 3" key="1">
    <citation type="submission" date="2018-11" db="EMBL/GenBank/DDBJ databases">
        <title>Arenibacter aquaticus sp.nov., a marine bacterium isolated from surface seawater in the South China Sea.</title>
        <authorList>
            <person name="Guo J."/>
            <person name="Sun J."/>
        </authorList>
    </citation>
    <scope>NUCLEOTIDE SEQUENCE [LARGE SCALE GENOMIC DNA]</scope>
    <source>
        <strain evidence="2 3">GUO666</strain>
    </source>
</reference>
<evidence type="ECO:0000313" key="3">
    <source>
        <dbReference type="Proteomes" id="UP000267585"/>
    </source>
</evidence>
<dbReference type="AlphaFoldDB" id="A0A430K1V5"/>
<dbReference type="Proteomes" id="UP000267585">
    <property type="component" value="Unassembled WGS sequence"/>
</dbReference>
<feature type="transmembrane region" description="Helical" evidence="1">
    <location>
        <begin position="12"/>
        <end position="35"/>
    </location>
</feature>
<feature type="transmembrane region" description="Helical" evidence="1">
    <location>
        <begin position="254"/>
        <end position="272"/>
    </location>
</feature>
<proteinExistence type="predicted"/>
<dbReference type="EMBL" id="RQPJ01000014">
    <property type="protein sequence ID" value="RTE52917.1"/>
    <property type="molecule type" value="Genomic_DNA"/>
</dbReference>
<feature type="transmembrane region" description="Helical" evidence="1">
    <location>
        <begin position="202"/>
        <end position="220"/>
    </location>
</feature>
<evidence type="ECO:0000256" key="1">
    <source>
        <dbReference type="SAM" id="Phobius"/>
    </source>
</evidence>
<gene>
    <name evidence="2" type="ORF">EHW67_14730</name>
</gene>
<accession>A0A430K1V5</accession>
<keyword evidence="1" id="KW-1133">Transmembrane helix</keyword>
<feature type="transmembrane region" description="Helical" evidence="1">
    <location>
        <begin position="72"/>
        <end position="92"/>
    </location>
</feature>
<feature type="transmembrane region" description="Helical" evidence="1">
    <location>
        <begin position="129"/>
        <end position="150"/>
    </location>
</feature>
<keyword evidence="1" id="KW-0812">Transmembrane</keyword>
<protein>
    <recommendedName>
        <fullName evidence="4">Prenyltransferase</fullName>
    </recommendedName>
</protein>
<feature type="transmembrane region" description="Helical" evidence="1">
    <location>
        <begin position="98"/>
        <end position="117"/>
    </location>
</feature>
<dbReference type="RefSeq" id="WP_126163141.1">
    <property type="nucleotide sequence ID" value="NZ_RQPJ01000014.1"/>
</dbReference>
<feature type="transmembrane region" description="Helical" evidence="1">
    <location>
        <begin position="226"/>
        <end position="242"/>
    </location>
</feature>
<dbReference type="OrthoDB" id="1467772at2"/>
<sequence>MNWLKYIFHFYLDASVHVAFSVFALIEISCIYFELDRESHFSYLAFFGTIACYNFVKYGVEAKKYILVANSYHKHIQLFSFLAGLGVLYHAYFLPLYTLMGIFVLGVLSSLYAVPLLPNTKNLRSLGGLKIFIVALVWAGATVLLPVVSAKKNIDWDVMVETVQRFLVVLVLMLPFEIRDLKYDDPELKTLPQRFGYQKTKLFGVIGVVIFFMMTFLKDWLAPLELISKALVSILLGVFILITQRKQPKYFSSFWVEATPIFWWVAILVLGGL</sequence>
<organism evidence="2 3">
    <name type="scientific">Arenibacter aquaticus</name>
    <dbReference type="NCBI Taxonomy" id="2489054"/>
    <lineage>
        <taxon>Bacteria</taxon>
        <taxon>Pseudomonadati</taxon>
        <taxon>Bacteroidota</taxon>
        <taxon>Flavobacteriia</taxon>
        <taxon>Flavobacteriales</taxon>
        <taxon>Flavobacteriaceae</taxon>
        <taxon>Arenibacter</taxon>
    </lineage>
</organism>
<keyword evidence="3" id="KW-1185">Reference proteome</keyword>
<feature type="transmembrane region" description="Helical" evidence="1">
    <location>
        <begin position="41"/>
        <end position="60"/>
    </location>
</feature>
<evidence type="ECO:0008006" key="4">
    <source>
        <dbReference type="Google" id="ProtNLM"/>
    </source>
</evidence>
<comment type="caution">
    <text evidence="2">The sequence shown here is derived from an EMBL/GenBank/DDBJ whole genome shotgun (WGS) entry which is preliminary data.</text>
</comment>
<evidence type="ECO:0000313" key="2">
    <source>
        <dbReference type="EMBL" id="RTE52917.1"/>
    </source>
</evidence>
<keyword evidence="1" id="KW-0472">Membrane</keyword>
<name>A0A430K1V5_9FLAO</name>
<feature type="transmembrane region" description="Helical" evidence="1">
    <location>
        <begin position="162"/>
        <end position="181"/>
    </location>
</feature>